<dbReference type="PROSITE" id="PS00588">
    <property type="entry name" value="FLAGELLA_BB_ROD"/>
    <property type="match status" value="1"/>
</dbReference>
<evidence type="ECO:0000256" key="5">
    <source>
        <dbReference type="ARBA" id="ARBA00024934"/>
    </source>
</evidence>
<dbReference type="GO" id="GO:0071978">
    <property type="term" value="P:bacterial-type flagellum-dependent swarming motility"/>
    <property type="evidence" value="ECO:0007669"/>
    <property type="project" value="TreeGrafter"/>
</dbReference>
<dbReference type="AlphaFoldDB" id="A0AAX4HP78"/>
<dbReference type="PIRSF" id="PIRSF002889">
    <property type="entry name" value="Rod_FlgB"/>
    <property type="match status" value="1"/>
</dbReference>
<protein>
    <recommendedName>
        <fullName evidence="3 6">Flagellar basal body rod protein FlgB</fullName>
    </recommendedName>
</protein>
<evidence type="ECO:0000313" key="8">
    <source>
        <dbReference type="EMBL" id="WPU64923.1"/>
    </source>
</evidence>
<dbReference type="PANTHER" id="PTHR30435">
    <property type="entry name" value="FLAGELLAR PROTEIN"/>
    <property type="match status" value="1"/>
</dbReference>
<keyword evidence="8" id="KW-0969">Cilium</keyword>
<evidence type="ECO:0000256" key="6">
    <source>
        <dbReference type="PIRNR" id="PIRNR002889"/>
    </source>
</evidence>
<keyword evidence="8" id="KW-0282">Flagellum</keyword>
<reference evidence="8 9" key="1">
    <citation type="submission" date="2023-11" db="EMBL/GenBank/DDBJ databases">
        <title>Peredibacter starrii A3.12.</title>
        <authorList>
            <person name="Mitchell R.J."/>
        </authorList>
    </citation>
    <scope>NUCLEOTIDE SEQUENCE [LARGE SCALE GENOMIC DNA]</scope>
    <source>
        <strain evidence="8 9">A3.12</strain>
    </source>
</reference>
<evidence type="ECO:0000256" key="4">
    <source>
        <dbReference type="ARBA" id="ARBA00023143"/>
    </source>
</evidence>
<keyword evidence="8" id="KW-0966">Cell projection</keyword>
<evidence type="ECO:0000313" key="9">
    <source>
        <dbReference type="Proteomes" id="UP001324634"/>
    </source>
</evidence>
<dbReference type="InterPro" id="IPR019776">
    <property type="entry name" value="Flagellar_basal_body_rod_CS"/>
</dbReference>
<feature type="domain" description="Flagellar basal body rod protein N-terminal" evidence="7">
    <location>
        <begin position="10"/>
        <end position="38"/>
    </location>
</feature>
<comment type="subunit">
    <text evidence="6">The basal body constitutes a major portion of the flagellar organelle and consists of a number of rings mounted on a central rod.</text>
</comment>
<dbReference type="NCBIfam" id="TIGR01396">
    <property type="entry name" value="FlgB"/>
    <property type="match status" value="1"/>
</dbReference>
<organism evidence="8 9">
    <name type="scientific">Peredibacter starrii</name>
    <dbReference type="NCBI Taxonomy" id="28202"/>
    <lineage>
        <taxon>Bacteria</taxon>
        <taxon>Pseudomonadati</taxon>
        <taxon>Bdellovibrionota</taxon>
        <taxon>Bacteriovoracia</taxon>
        <taxon>Bacteriovoracales</taxon>
        <taxon>Bacteriovoracaceae</taxon>
        <taxon>Peredibacter</taxon>
    </lineage>
</organism>
<gene>
    <name evidence="8" type="primary">flgB</name>
    <name evidence="8" type="ORF">SOO65_19695</name>
</gene>
<dbReference type="PANTHER" id="PTHR30435:SF12">
    <property type="entry name" value="FLAGELLAR BASAL BODY ROD PROTEIN FLGB"/>
    <property type="match status" value="1"/>
</dbReference>
<name>A0AAX4HP78_9BACT</name>
<proteinExistence type="inferred from homology"/>
<sequence length="135" mass="15087">MDVNDKTLKALTTALNFREMRQELISSNVANANTPGYKAKKMDFEEALARALDVDGQMQMNVKDERHHTVGNGGFNNLEPEIYDDPNGVVSENGNTVDVEAEMAKMAENKLMYDALVQLINKKMGIMKYAINSDK</sequence>
<dbReference type="KEGG" id="psti:SOO65_19695"/>
<evidence type="ECO:0000259" key="7">
    <source>
        <dbReference type="Pfam" id="PF00460"/>
    </source>
</evidence>
<dbReference type="Proteomes" id="UP001324634">
    <property type="component" value="Chromosome"/>
</dbReference>
<comment type="similarity">
    <text evidence="2 6">Belongs to the flagella basal body rod proteins family.</text>
</comment>
<dbReference type="Pfam" id="PF00460">
    <property type="entry name" value="Flg_bb_rod"/>
    <property type="match status" value="1"/>
</dbReference>
<keyword evidence="9" id="KW-1185">Reference proteome</keyword>
<evidence type="ECO:0000256" key="2">
    <source>
        <dbReference type="ARBA" id="ARBA00009677"/>
    </source>
</evidence>
<evidence type="ECO:0000256" key="1">
    <source>
        <dbReference type="ARBA" id="ARBA00004117"/>
    </source>
</evidence>
<evidence type="ECO:0000256" key="3">
    <source>
        <dbReference type="ARBA" id="ARBA00014376"/>
    </source>
</evidence>
<accession>A0AAX4HP78</accession>
<keyword evidence="4 6" id="KW-0975">Bacterial flagellum</keyword>
<dbReference type="InterPro" id="IPR006300">
    <property type="entry name" value="FlgB"/>
</dbReference>
<dbReference type="InterPro" id="IPR001444">
    <property type="entry name" value="Flag_bb_rod_N"/>
</dbReference>
<dbReference type="GO" id="GO:0030694">
    <property type="term" value="C:bacterial-type flagellum basal body, rod"/>
    <property type="evidence" value="ECO:0007669"/>
    <property type="project" value="InterPro"/>
</dbReference>
<dbReference type="RefSeq" id="WP_321394652.1">
    <property type="nucleotide sequence ID" value="NZ_CP139487.1"/>
</dbReference>
<dbReference type="EMBL" id="CP139487">
    <property type="protein sequence ID" value="WPU64923.1"/>
    <property type="molecule type" value="Genomic_DNA"/>
</dbReference>
<comment type="subcellular location">
    <subcellularLocation>
        <location evidence="1 6">Bacterial flagellum basal body</location>
    </subcellularLocation>
</comment>
<comment type="function">
    <text evidence="5 6">Structural component of flagellum, the bacterial motility apparatus. Part of the rod structure of flagellar basal body.</text>
</comment>